<feature type="chain" id="PRO_5041343030" evidence="2">
    <location>
        <begin position="22"/>
        <end position="316"/>
    </location>
</feature>
<accession>A0AA36G306</accession>
<feature type="non-terminal residue" evidence="3">
    <location>
        <position position="316"/>
    </location>
</feature>
<evidence type="ECO:0000256" key="2">
    <source>
        <dbReference type="SAM" id="SignalP"/>
    </source>
</evidence>
<proteinExistence type="predicted"/>
<organism evidence="3 4">
    <name type="scientific">Mesorhabditis spiculigera</name>
    <dbReference type="NCBI Taxonomy" id="96644"/>
    <lineage>
        <taxon>Eukaryota</taxon>
        <taxon>Metazoa</taxon>
        <taxon>Ecdysozoa</taxon>
        <taxon>Nematoda</taxon>
        <taxon>Chromadorea</taxon>
        <taxon>Rhabditida</taxon>
        <taxon>Rhabditina</taxon>
        <taxon>Rhabditomorpha</taxon>
        <taxon>Rhabditoidea</taxon>
        <taxon>Rhabditidae</taxon>
        <taxon>Mesorhabditinae</taxon>
        <taxon>Mesorhabditis</taxon>
    </lineage>
</organism>
<sequence length="316" mass="35217">MSHFGFQGVVGLGLLCLLVAGKSKVQFQPADQDAISQFAVDAFVTDEVTTTTKKGKKPSVIAEAPPTTTSRPRYYPNFNIPLDFGKADTGKPYVLSYAVIRDNLARGGIDLNHFVDIFVDNVDNTSAIDLLRIMAKEISQTIPMPMATSFSDYVEQLPAALSTFTSQIQSKVDALPALTKRFTPIVQDLNQTFPEMAQQLGIVAYSDPDNSQNVGLVTLSTLVQTLARSIDWMYAGIYFDVGKRFLLQPMDDYETDRSSESDSSDYNYYYSSYDDVPETMKGKNGKKGKKNKNKKNKKTKDYQYPSIAYSDYYNAN</sequence>
<evidence type="ECO:0000313" key="3">
    <source>
        <dbReference type="EMBL" id="CAJ0576915.1"/>
    </source>
</evidence>
<gene>
    <name evidence="3" type="ORF">MSPICULIGERA_LOCUS15196</name>
</gene>
<comment type="caution">
    <text evidence="3">The sequence shown here is derived from an EMBL/GenBank/DDBJ whole genome shotgun (WGS) entry which is preliminary data.</text>
</comment>
<keyword evidence="2" id="KW-0732">Signal</keyword>
<dbReference type="AlphaFoldDB" id="A0AA36G306"/>
<evidence type="ECO:0000256" key="1">
    <source>
        <dbReference type="SAM" id="MobiDB-lite"/>
    </source>
</evidence>
<protein>
    <submittedName>
        <fullName evidence="3">Uncharacterized protein</fullName>
    </submittedName>
</protein>
<reference evidence="3" key="1">
    <citation type="submission" date="2023-06" db="EMBL/GenBank/DDBJ databases">
        <authorList>
            <person name="Delattre M."/>
        </authorList>
    </citation>
    <scope>NUCLEOTIDE SEQUENCE</scope>
    <source>
        <strain evidence="3">AF72</strain>
    </source>
</reference>
<keyword evidence="4" id="KW-1185">Reference proteome</keyword>
<feature type="region of interest" description="Disordered" evidence="1">
    <location>
        <begin position="272"/>
        <end position="302"/>
    </location>
</feature>
<feature type="compositionally biased region" description="Basic residues" evidence="1">
    <location>
        <begin position="283"/>
        <end position="298"/>
    </location>
</feature>
<name>A0AA36G306_9BILA</name>
<dbReference type="EMBL" id="CATQJA010002647">
    <property type="protein sequence ID" value="CAJ0576915.1"/>
    <property type="molecule type" value="Genomic_DNA"/>
</dbReference>
<evidence type="ECO:0000313" key="4">
    <source>
        <dbReference type="Proteomes" id="UP001177023"/>
    </source>
</evidence>
<feature type="signal peptide" evidence="2">
    <location>
        <begin position="1"/>
        <end position="21"/>
    </location>
</feature>
<dbReference type="Proteomes" id="UP001177023">
    <property type="component" value="Unassembled WGS sequence"/>
</dbReference>